<organism evidence="1 3">
    <name type="scientific">Xanthobacter flavus</name>
    <dbReference type="NCBI Taxonomy" id="281"/>
    <lineage>
        <taxon>Bacteria</taxon>
        <taxon>Pseudomonadati</taxon>
        <taxon>Pseudomonadota</taxon>
        <taxon>Alphaproteobacteria</taxon>
        <taxon>Hyphomicrobiales</taxon>
        <taxon>Xanthobacteraceae</taxon>
        <taxon>Xanthobacter</taxon>
    </lineage>
</organism>
<dbReference type="EMBL" id="JAVDPY010000005">
    <property type="protein sequence ID" value="MDR6334525.1"/>
    <property type="molecule type" value="Genomic_DNA"/>
</dbReference>
<dbReference type="Proteomes" id="UP001245370">
    <property type="component" value="Unassembled WGS sequence"/>
</dbReference>
<evidence type="ECO:0000313" key="2">
    <source>
        <dbReference type="EMBL" id="MDR6334525.1"/>
    </source>
</evidence>
<comment type="caution">
    <text evidence="1">The sequence shown here is derived from an EMBL/GenBank/DDBJ whole genome shotgun (WGS) entry which is preliminary data.</text>
</comment>
<evidence type="ECO:0000313" key="1">
    <source>
        <dbReference type="EMBL" id="GLI23458.1"/>
    </source>
</evidence>
<reference evidence="2 4" key="2">
    <citation type="submission" date="2023-07" db="EMBL/GenBank/DDBJ databases">
        <title>Genomic Encyclopedia of Type Strains, Phase IV (KMG-IV): sequencing the most valuable type-strain genomes for metagenomic binning, comparative biology and taxonomic classification.</title>
        <authorList>
            <person name="Goeker M."/>
        </authorList>
    </citation>
    <scope>NUCLEOTIDE SEQUENCE [LARGE SCALE GENOMIC DNA]</scope>
    <source>
        <strain evidence="2 4">DSM 338</strain>
    </source>
</reference>
<protein>
    <submittedName>
        <fullName evidence="1">Uncharacterized protein</fullName>
    </submittedName>
</protein>
<proteinExistence type="predicted"/>
<evidence type="ECO:0000313" key="4">
    <source>
        <dbReference type="Proteomes" id="UP001245370"/>
    </source>
</evidence>
<dbReference type="Proteomes" id="UP001144397">
    <property type="component" value="Unassembled WGS sequence"/>
</dbReference>
<gene>
    <name evidence="2" type="ORF">GGQ86_003007</name>
    <name evidence="1" type="ORF">XFLAVUS301_31320</name>
</gene>
<accession>A0A9W6CJB5</accession>
<name>A0A9W6CJB5_XANFL</name>
<reference evidence="1" key="1">
    <citation type="submission" date="2022-12" db="EMBL/GenBank/DDBJ databases">
        <title>Reference genome sequencing for broad-spectrum identification of bacterial and archaeal isolates by mass spectrometry.</title>
        <authorList>
            <person name="Sekiguchi Y."/>
            <person name="Tourlousse D.M."/>
        </authorList>
    </citation>
    <scope>NUCLEOTIDE SEQUENCE</scope>
    <source>
        <strain evidence="1">301</strain>
    </source>
</reference>
<dbReference type="GeneID" id="95763915"/>
<dbReference type="AlphaFoldDB" id="A0A9W6CJB5"/>
<keyword evidence="4" id="KW-1185">Reference proteome</keyword>
<evidence type="ECO:0000313" key="3">
    <source>
        <dbReference type="Proteomes" id="UP001144397"/>
    </source>
</evidence>
<dbReference type="EMBL" id="BSDO01000004">
    <property type="protein sequence ID" value="GLI23458.1"/>
    <property type="molecule type" value="Genomic_DNA"/>
</dbReference>
<dbReference type="RefSeq" id="WP_281808301.1">
    <property type="nucleotide sequence ID" value="NZ_BSDO01000004.1"/>
</dbReference>
<sequence>MEHELRAHLRACAEAYATATGRKLTTVAKLAAGDWRFFDRIADGKTFTARTYDEIMRWFSTNWPEGTPWPRNVPVAAGAGEAA</sequence>